<gene>
    <name evidence="2" type="ORF">MAR_020958</name>
</gene>
<keyword evidence="3" id="KW-1185">Reference proteome</keyword>
<feature type="region of interest" description="Disordered" evidence="1">
    <location>
        <begin position="59"/>
        <end position="89"/>
    </location>
</feature>
<evidence type="ECO:0000256" key="1">
    <source>
        <dbReference type="SAM" id="MobiDB-lite"/>
    </source>
</evidence>
<evidence type="ECO:0000313" key="3">
    <source>
        <dbReference type="Proteomes" id="UP001164746"/>
    </source>
</evidence>
<dbReference type="EMBL" id="CP111016">
    <property type="protein sequence ID" value="WAR05589.1"/>
    <property type="molecule type" value="Genomic_DNA"/>
</dbReference>
<accession>A0ABY7E8W2</accession>
<protein>
    <submittedName>
        <fullName evidence="2">Uncharacterized protein</fullName>
    </submittedName>
</protein>
<sequence>MAMLLRRRQFAGLVRAVATTTKLASQVSQLSLFMSNSAKSKNNASFEVSDLFGGKEEKVETISDNEDLPKTQDEPIETAEAKHEPEHDIEETVHDVAVEDLKTEESKTNNISVKKPKGYSKYVSSIVSVSTPEAGFYQLQTLLLASDISSGEKVLLAHSALVRILNLTSAQELVKDSSFETLADFVDINGVSLLSDALLSKLSEIVLQVATERLLELVENAGANDLIDTMFRIHSHPHLGPLLDDIALKNLSEFSTTSLYQLLYMQAKNAPATKVQNVKTSLLYLLGVLHVQMGVSSFPVHDDFNTWRTQLQEKVPHTQWMRHISKRIDQLTYLDGLIQKCVKP</sequence>
<organism evidence="2 3">
    <name type="scientific">Mya arenaria</name>
    <name type="common">Soft-shell clam</name>
    <dbReference type="NCBI Taxonomy" id="6604"/>
    <lineage>
        <taxon>Eukaryota</taxon>
        <taxon>Metazoa</taxon>
        <taxon>Spiralia</taxon>
        <taxon>Lophotrochozoa</taxon>
        <taxon>Mollusca</taxon>
        <taxon>Bivalvia</taxon>
        <taxon>Autobranchia</taxon>
        <taxon>Heteroconchia</taxon>
        <taxon>Euheterodonta</taxon>
        <taxon>Imparidentia</taxon>
        <taxon>Neoheterodontei</taxon>
        <taxon>Myida</taxon>
        <taxon>Myoidea</taxon>
        <taxon>Myidae</taxon>
        <taxon>Mya</taxon>
    </lineage>
</organism>
<name>A0ABY7E8W2_MYAAR</name>
<evidence type="ECO:0000313" key="2">
    <source>
        <dbReference type="EMBL" id="WAR05589.1"/>
    </source>
</evidence>
<proteinExistence type="predicted"/>
<dbReference type="Proteomes" id="UP001164746">
    <property type="component" value="Chromosome 5"/>
</dbReference>
<reference evidence="2" key="1">
    <citation type="submission" date="2022-11" db="EMBL/GenBank/DDBJ databases">
        <title>Centuries of genome instability and evolution in soft-shell clam transmissible cancer (bioRxiv).</title>
        <authorList>
            <person name="Hart S.F.M."/>
            <person name="Yonemitsu M.A."/>
            <person name="Giersch R.M."/>
            <person name="Beal B.F."/>
            <person name="Arriagada G."/>
            <person name="Davis B.W."/>
            <person name="Ostrander E.A."/>
            <person name="Goff S.P."/>
            <person name="Metzger M.J."/>
        </authorList>
    </citation>
    <scope>NUCLEOTIDE SEQUENCE</scope>
    <source>
        <strain evidence="2">MELC-2E11</strain>
        <tissue evidence="2">Siphon/mantle</tissue>
    </source>
</reference>